<accession>A0A2M7DP64</accession>
<name>A0A2M7DP64_9BACT</name>
<dbReference type="AlphaFoldDB" id="A0A2M7DP64"/>
<dbReference type="Proteomes" id="UP000228896">
    <property type="component" value="Unassembled WGS sequence"/>
</dbReference>
<dbReference type="EMBL" id="PETS01000056">
    <property type="protein sequence ID" value="PIV51570.1"/>
    <property type="molecule type" value="Genomic_DNA"/>
</dbReference>
<gene>
    <name evidence="1" type="ORF">COS18_02525</name>
</gene>
<evidence type="ECO:0000313" key="2">
    <source>
        <dbReference type="Proteomes" id="UP000228896"/>
    </source>
</evidence>
<sequence>MKGNLEVRAASSDPDIRHLNTRMPKNFCRFSGPGIFIARLDPRFSPGITPIVIGVDKKVFLGEKEISLATKVVIISDGLQSKKAIAAFKDPEEVMEAIVSISARAIH</sequence>
<reference evidence="2" key="1">
    <citation type="submission" date="2017-09" db="EMBL/GenBank/DDBJ databases">
        <title>Depth-based differentiation of microbial function through sediment-hosted aquifers and enrichment of novel symbionts in the deep terrestrial subsurface.</title>
        <authorList>
            <person name="Probst A.J."/>
            <person name="Ladd B."/>
            <person name="Jarett J.K."/>
            <person name="Geller-Mcgrath D.E."/>
            <person name="Sieber C.M.K."/>
            <person name="Emerson J.B."/>
            <person name="Anantharaman K."/>
            <person name="Thomas B.C."/>
            <person name="Malmstrom R."/>
            <person name="Stieglmeier M."/>
            <person name="Klingl A."/>
            <person name="Woyke T."/>
            <person name="Ryan C.M."/>
            <person name="Banfield J.F."/>
        </authorList>
    </citation>
    <scope>NUCLEOTIDE SEQUENCE [LARGE SCALE GENOMIC DNA]</scope>
</reference>
<protein>
    <submittedName>
        <fullName evidence="1">Uncharacterized protein</fullName>
    </submittedName>
</protein>
<proteinExistence type="predicted"/>
<comment type="caution">
    <text evidence="1">The sequence shown here is derived from an EMBL/GenBank/DDBJ whole genome shotgun (WGS) entry which is preliminary data.</text>
</comment>
<evidence type="ECO:0000313" key="1">
    <source>
        <dbReference type="EMBL" id="PIV51570.1"/>
    </source>
</evidence>
<organism evidence="1 2">
    <name type="scientific">Candidatus Falkowbacteria bacterium CG02_land_8_20_14_3_00_36_14</name>
    <dbReference type="NCBI Taxonomy" id="1974560"/>
    <lineage>
        <taxon>Bacteria</taxon>
        <taxon>Candidatus Falkowiibacteriota</taxon>
    </lineage>
</organism>